<comment type="caution">
    <text evidence="1">The sequence shown here is derived from an EMBL/GenBank/DDBJ whole genome shotgun (WGS) entry which is preliminary data.</text>
</comment>
<dbReference type="EMBL" id="JBBDHD010000011">
    <property type="protein sequence ID" value="MFH7594769.1"/>
    <property type="molecule type" value="Genomic_DNA"/>
</dbReference>
<dbReference type="Proteomes" id="UP001610631">
    <property type="component" value="Unassembled WGS sequence"/>
</dbReference>
<keyword evidence="2" id="KW-1185">Reference proteome</keyword>
<accession>A0ABW7P8U9</accession>
<organism evidence="1 2">
    <name type="scientific">Streptomyces racemochromogenes</name>
    <dbReference type="NCBI Taxonomy" id="67353"/>
    <lineage>
        <taxon>Bacteria</taxon>
        <taxon>Bacillati</taxon>
        <taxon>Actinomycetota</taxon>
        <taxon>Actinomycetes</taxon>
        <taxon>Kitasatosporales</taxon>
        <taxon>Streptomycetaceae</taxon>
        <taxon>Streptomyces</taxon>
    </lineage>
</organism>
<sequence length="55" mass="6054">MPHTAEGLAHAIARAVRDGDDQRISHLLKSFAQQADLPALLHLRHILDQPPGPTR</sequence>
<evidence type="ECO:0000313" key="1">
    <source>
        <dbReference type="EMBL" id="MFH7594769.1"/>
    </source>
</evidence>
<protein>
    <submittedName>
        <fullName evidence="1">Uncharacterized protein</fullName>
    </submittedName>
</protein>
<dbReference type="RefSeq" id="WP_395508695.1">
    <property type="nucleotide sequence ID" value="NZ_JBBDHD010000011.1"/>
</dbReference>
<gene>
    <name evidence="1" type="ORF">WDV06_06620</name>
</gene>
<proteinExistence type="predicted"/>
<reference evidence="1 2" key="1">
    <citation type="submission" date="2024-03" db="EMBL/GenBank/DDBJ databases">
        <title>Whole genome sequencing of Streptomyces racemochromogenes, to identify antimicrobial biosynthetic gene clusters.</title>
        <authorList>
            <person name="Suryawanshi P."/>
            <person name="Krishnaraj P.U."/>
            <person name="Arun Y.P."/>
            <person name="Suryawanshi M.P."/>
            <person name="Rakshit O."/>
        </authorList>
    </citation>
    <scope>NUCLEOTIDE SEQUENCE [LARGE SCALE GENOMIC DNA]</scope>
    <source>
        <strain evidence="1 2">AUDT626</strain>
    </source>
</reference>
<name>A0ABW7P8U9_9ACTN</name>
<evidence type="ECO:0000313" key="2">
    <source>
        <dbReference type="Proteomes" id="UP001610631"/>
    </source>
</evidence>